<accession>A0A1T4UV21</accession>
<reference evidence="2" key="1">
    <citation type="submission" date="2017-02" db="EMBL/GenBank/DDBJ databases">
        <authorList>
            <person name="Varghese N."/>
            <person name="Submissions S."/>
        </authorList>
    </citation>
    <scope>NUCLEOTIDE SEQUENCE [LARGE SCALE GENOMIC DNA]</scope>
    <source>
        <strain evidence="2">DSM 22720</strain>
    </source>
</reference>
<name>A0A1T4UV21_9GAMM</name>
<dbReference type="Proteomes" id="UP000190162">
    <property type="component" value="Unassembled WGS sequence"/>
</dbReference>
<gene>
    <name evidence="1" type="ORF">SAMN02745132_02581</name>
</gene>
<dbReference type="AlphaFoldDB" id="A0A1T4UV21"/>
<evidence type="ECO:0000313" key="2">
    <source>
        <dbReference type="Proteomes" id="UP000190162"/>
    </source>
</evidence>
<organism evidence="1 2">
    <name type="scientific">Enterovibrio nigricans DSM 22720</name>
    <dbReference type="NCBI Taxonomy" id="1121868"/>
    <lineage>
        <taxon>Bacteria</taxon>
        <taxon>Pseudomonadati</taxon>
        <taxon>Pseudomonadota</taxon>
        <taxon>Gammaproteobacteria</taxon>
        <taxon>Vibrionales</taxon>
        <taxon>Vibrionaceae</taxon>
        <taxon>Enterovibrio</taxon>
    </lineage>
</organism>
<dbReference type="RefSeq" id="WP_170915175.1">
    <property type="nucleotide sequence ID" value="NZ_FUXU01000032.1"/>
</dbReference>
<proteinExistence type="predicted"/>
<protein>
    <submittedName>
        <fullName evidence="1">Uncharacterized protein</fullName>
    </submittedName>
</protein>
<sequence>MDRDQLLVEVKSIIGHAVCTIRAGHASQSQRDNALDNLASAMFAIEEHLSQSGDQHD</sequence>
<evidence type="ECO:0000313" key="1">
    <source>
        <dbReference type="EMBL" id="SKA56553.1"/>
    </source>
</evidence>
<keyword evidence="2" id="KW-1185">Reference proteome</keyword>
<dbReference type="EMBL" id="FUXU01000032">
    <property type="protein sequence ID" value="SKA56553.1"/>
    <property type="molecule type" value="Genomic_DNA"/>
</dbReference>